<proteinExistence type="predicted"/>
<feature type="transmembrane region" description="Helical" evidence="6">
    <location>
        <begin position="354"/>
        <end position="372"/>
    </location>
</feature>
<accession>A0ABX8QWZ8</accession>
<reference evidence="7" key="1">
    <citation type="submission" date="2020-07" db="EMBL/GenBank/DDBJ databases">
        <authorList>
            <person name="Tarantini F.S."/>
            <person name="Hong K.W."/>
            <person name="Chan K.G."/>
        </authorList>
    </citation>
    <scope>NUCLEOTIDE SEQUENCE</scope>
    <source>
        <strain evidence="7">32-07</strain>
    </source>
</reference>
<dbReference type="PANTHER" id="PTHR23513">
    <property type="entry name" value="INTEGRAL MEMBRANE EFFLUX PROTEIN-RELATED"/>
    <property type="match status" value="1"/>
</dbReference>
<organism evidence="7 8">
    <name type="scientific">Actinomadura graeca</name>
    <dbReference type="NCBI Taxonomy" id="2750812"/>
    <lineage>
        <taxon>Bacteria</taxon>
        <taxon>Bacillati</taxon>
        <taxon>Actinomycetota</taxon>
        <taxon>Actinomycetes</taxon>
        <taxon>Streptosporangiales</taxon>
        <taxon>Thermomonosporaceae</taxon>
        <taxon>Actinomadura</taxon>
    </lineage>
</organism>
<dbReference type="InterPro" id="IPR036259">
    <property type="entry name" value="MFS_trans_sf"/>
</dbReference>
<dbReference type="EMBL" id="CP059572">
    <property type="protein sequence ID" value="QXJ21293.1"/>
    <property type="molecule type" value="Genomic_DNA"/>
</dbReference>
<keyword evidence="8" id="KW-1185">Reference proteome</keyword>
<keyword evidence="2" id="KW-1003">Cell membrane</keyword>
<feature type="transmembrane region" description="Helical" evidence="6">
    <location>
        <begin position="41"/>
        <end position="62"/>
    </location>
</feature>
<evidence type="ECO:0000313" key="7">
    <source>
        <dbReference type="EMBL" id="QXJ21293.1"/>
    </source>
</evidence>
<feature type="transmembrane region" description="Helical" evidence="6">
    <location>
        <begin position="257"/>
        <end position="277"/>
    </location>
</feature>
<keyword evidence="5 6" id="KW-0472">Membrane</keyword>
<feature type="transmembrane region" description="Helical" evidence="6">
    <location>
        <begin position="289"/>
        <end position="308"/>
    </location>
</feature>
<evidence type="ECO:0000256" key="4">
    <source>
        <dbReference type="ARBA" id="ARBA00022989"/>
    </source>
</evidence>
<evidence type="ECO:0000256" key="1">
    <source>
        <dbReference type="ARBA" id="ARBA00004651"/>
    </source>
</evidence>
<feature type="transmembrane region" description="Helical" evidence="6">
    <location>
        <begin position="378"/>
        <end position="400"/>
    </location>
</feature>
<evidence type="ECO:0000256" key="3">
    <source>
        <dbReference type="ARBA" id="ARBA00022692"/>
    </source>
</evidence>
<feature type="transmembrane region" description="Helical" evidence="6">
    <location>
        <begin position="12"/>
        <end position="35"/>
    </location>
</feature>
<feature type="transmembrane region" description="Helical" evidence="6">
    <location>
        <begin position="223"/>
        <end position="245"/>
    </location>
</feature>
<comment type="subcellular location">
    <subcellularLocation>
        <location evidence="1">Cell membrane</location>
        <topology evidence="1">Multi-pass membrane protein</topology>
    </subcellularLocation>
</comment>
<evidence type="ECO:0000256" key="6">
    <source>
        <dbReference type="SAM" id="Phobius"/>
    </source>
</evidence>
<evidence type="ECO:0000256" key="2">
    <source>
        <dbReference type="ARBA" id="ARBA00022475"/>
    </source>
</evidence>
<dbReference type="PANTHER" id="PTHR23513:SF11">
    <property type="entry name" value="STAPHYLOFERRIN A TRANSPORTER"/>
    <property type="match status" value="1"/>
</dbReference>
<gene>
    <name evidence="7" type="ORF">AGRA3207_002131</name>
</gene>
<dbReference type="CDD" id="cd06173">
    <property type="entry name" value="MFS_MefA_like"/>
    <property type="match status" value="1"/>
</dbReference>
<keyword evidence="3 6" id="KW-0812">Transmembrane</keyword>
<keyword evidence="4 6" id="KW-1133">Transmembrane helix</keyword>
<dbReference type="Proteomes" id="UP001049518">
    <property type="component" value="Chromosome"/>
</dbReference>
<dbReference type="SUPFAM" id="SSF103473">
    <property type="entry name" value="MFS general substrate transporter"/>
    <property type="match status" value="1"/>
</dbReference>
<dbReference type="Gene3D" id="1.20.1250.20">
    <property type="entry name" value="MFS general substrate transporter like domains"/>
    <property type="match status" value="2"/>
</dbReference>
<name>A0ABX8QWZ8_9ACTN</name>
<evidence type="ECO:0000313" key="8">
    <source>
        <dbReference type="Proteomes" id="UP001049518"/>
    </source>
</evidence>
<dbReference type="InterPro" id="IPR011701">
    <property type="entry name" value="MFS"/>
</dbReference>
<dbReference type="RefSeq" id="WP_231334437.1">
    <property type="nucleotide sequence ID" value="NZ_CP059572.1"/>
</dbReference>
<feature type="transmembrane region" description="Helical" evidence="6">
    <location>
        <begin position="314"/>
        <end position="334"/>
    </location>
</feature>
<evidence type="ECO:0000256" key="5">
    <source>
        <dbReference type="ARBA" id="ARBA00023136"/>
    </source>
</evidence>
<protein>
    <submittedName>
        <fullName evidence="7">MFS transporter</fullName>
    </submittedName>
</protein>
<dbReference type="Pfam" id="PF07690">
    <property type="entry name" value="MFS_1"/>
    <property type="match status" value="1"/>
</dbReference>
<sequence length="468" mass="49194">MAVRRRASRTLATGSAISTLGSAGMGVASPLLVLFMTRSPILTGLTVAAGLIPPFLLGPLAAAMADRVDPRRSLVMIHMARILTSQTLGIAFLLVEEPVWPLIIATFLNACWECFRTAAEAEALRQFIPQDVFPEALARSEIYPKVMAIPGRVLGGVLLSLNAALPVLFDAVTSLASLAITLRLSRTGVRRASLPHRPGRSSRASLPGAATLDGLRIIGRDPFLGAAAIACSTAVFLVQAVPLLLLDTAVRQTMPPALIGVLFALPAVAGVAGWLAAPRIHQILPERSFLLACFLTWAPLLFVVSGTLRQPLTAMLAWAMCNFVGTQINVVLAVHRIASVRPERLGRVMRADRLLTAGATALGSLIAGYAVAGFGPRMTAHIAAGGTFAIAVLLAVFFLASRFLGNRSAVSAVALVPSVVRARWRSGQGEGGFIVVGRLWRRASVPRASSMVGGRAAADTPAVRASPL</sequence>